<organism evidence="2 3">
    <name type="scientific">Actinoalloteichus hoggarensis</name>
    <dbReference type="NCBI Taxonomy" id="1470176"/>
    <lineage>
        <taxon>Bacteria</taxon>
        <taxon>Bacillati</taxon>
        <taxon>Actinomycetota</taxon>
        <taxon>Actinomycetes</taxon>
        <taxon>Pseudonocardiales</taxon>
        <taxon>Pseudonocardiaceae</taxon>
        <taxon>Actinoalloteichus</taxon>
    </lineage>
</organism>
<evidence type="ECO:0000256" key="1">
    <source>
        <dbReference type="ARBA" id="ARBA00005564"/>
    </source>
</evidence>
<evidence type="ECO:0000313" key="2">
    <source>
        <dbReference type="EMBL" id="ASO21211.1"/>
    </source>
</evidence>
<dbReference type="AlphaFoldDB" id="A0A221W671"/>
<dbReference type="PANTHER" id="PTHR30344:SF1">
    <property type="entry name" value="6-PHOSPHOGLUCONOLACTONASE"/>
    <property type="match status" value="1"/>
</dbReference>
<dbReference type="InterPro" id="IPR011048">
    <property type="entry name" value="Haem_d1_sf"/>
</dbReference>
<dbReference type="Pfam" id="PF10282">
    <property type="entry name" value="Lactonase"/>
    <property type="match status" value="1"/>
</dbReference>
<name>A0A221W671_9PSEU</name>
<keyword evidence="2" id="KW-0378">Hydrolase</keyword>
<dbReference type="EMBL" id="CP022521">
    <property type="protein sequence ID" value="ASO21211.1"/>
    <property type="molecule type" value="Genomic_DNA"/>
</dbReference>
<dbReference type="InterPro" id="IPR019405">
    <property type="entry name" value="Lactonase_7-beta_prop"/>
</dbReference>
<sequence length="403" mass="41092">MRDDDPTRRRFLTAMGITGTTAMLAAATGASAIAATPAGGVRSAGAPGGVVDPSAAASAGQAEPVYLGSFGWTDPPGRGLDVASRDAGGRLTLVGPVSDVPDASALAFSADRRFLYTVNELVPTGRVTALSLADPFAPTIVGTESTLGGGPTHLSVHPGGRLLLTANYTTGSVVVHPLAEDGSIGPATDLVQHVGAERDPHAHQILVDPTGEHVIAVDLGADSVYVYSLDLQAGTLAEVARLVLPPGSGPRHLAFHPDGRHAYVLAELASTITVCAWDATAGRLTEGPTISSRAADATGDNFPAEIAVSADGRFLYASNRGDDDIAVFGVAEDGASLRLLETVATGGAWPRHFTLDPAEQGLYVANQNSGSITRLARDATTGLLSPAEIVAEVPGVCVVAFLD</sequence>
<dbReference type="EC" id="3.1.1.31" evidence="2"/>
<gene>
    <name evidence="2" type="primary">pgl2</name>
    <name evidence="2" type="ORF">AHOG_17930</name>
</gene>
<dbReference type="PROSITE" id="PS51318">
    <property type="entry name" value="TAT"/>
    <property type="match status" value="1"/>
</dbReference>
<comment type="similarity">
    <text evidence="1">Belongs to the cycloisomerase 2 family.</text>
</comment>
<dbReference type="KEGG" id="ahg:AHOG_17930"/>
<reference evidence="2 3" key="1">
    <citation type="submission" date="2017-07" db="EMBL/GenBank/DDBJ databases">
        <title>Complete genome sequence of Actinoalloteichus hoggarensis DSM 45943, type strain of Actinoalloteichus hoggarensis.</title>
        <authorList>
            <person name="Ruckert C."/>
            <person name="Nouioui I."/>
            <person name="Willmese J."/>
            <person name="van Wezel G."/>
            <person name="Klenk H.-P."/>
            <person name="Kalinowski J."/>
            <person name="Zotchev S.B."/>
        </authorList>
    </citation>
    <scope>NUCLEOTIDE SEQUENCE [LARGE SCALE GENOMIC DNA]</scope>
    <source>
        <strain evidence="2 3">DSM 45943</strain>
    </source>
</reference>
<dbReference type="SUPFAM" id="SSF51004">
    <property type="entry name" value="C-terminal (heme d1) domain of cytochrome cd1-nitrite reductase"/>
    <property type="match status" value="1"/>
</dbReference>
<dbReference type="Gene3D" id="2.130.10.10">
    <property type="entry name" value="YVTN repeat-like/Quinoprotein amine dehydrogenase"/>
    <property type="match status" value="1"/>
</dbReference>
<evidence type="ECO:0000313" key="3">
    <source>
        <dbReference type="Proteomes" id="UP000204221"/>
    </source>
</evidence>
<accession>A0A221W671</accession>
<dbReference type="GO" id="GO:0017057">
    <property type="term" value="F:6-phosphogluconolactonase activity"/>
    <property type="evidence" value="ECO:0007669"/>
    <property type="project" value="UniProtKB-EC"/>
</dbReference>
<dbReference type="InterPro" id="IPR050282">
    <property type="entry name" value="Cycloisomerase_2"/>
</dbReference>
<keyword evidence="3" id="KW-1185">Reference proteome</keyword>
<protein>
    <submittedName>
        <fullName evidence="2">6-phosphogluconolactonase</fullName>
        <ecNumber evidence="2">3.1.1.31</ecNumber>
    </submittedName>
</protein>
<dbReference type="InterPro" id="IPR006311">
    <property type="entry name" value="TAT_signal"/>
</dbReference>
<dbReference type="PANTHER" id="PTHR30344">
    <property type="entry name" value="6-PHOSPHOGLUCONOLACTONASE-RELATED"/>
    <property type="match status" value="1"/>
</dbReference>
<dbReference type="Proteomes" id="UP000204221">
    <property type="component" value="Chromosome"/>
</dbReference>
<proteinExistence type="inferred from homology"/>
<dbReference type="InterPro" id="IPR015943">
    <property type="entry name" value="WD40/YVTN_repeat-like_dom_sf"/>
</dbReference>
<dbReference type="RefSeq" id="WP_245856298.1">
    <property type="nucleotide sequence ID" value="NZ_CP022521.1"/>
</dbReference>
<dbReference type="GO" id="GO:0005829">
    <property type="term" value="C:cytosol"/>
    <property type="evidence" value="ECO:0007669"/>
    <property type="project" value="TreeGrafter"/>
</dbReference>